<evidence type="ECO:0000259" key="10">
    <source>
        <dbReference type="Pfam" id="PF08323"/>
    </source>
</evidence>
<evidence type="ECO:0000259" key="9">
    <source>
        <dbReference type="Pfam" id="PF00534"/>
    </source>
</evidence>
<proteinExistence type="inferred from homology"/>
<comment type="pathway">
    <text evidence="3 8">Glycan biosynthesis; glycogen biosynthesis.</text>
</comment>
<dbReference type="Gene3D" id="3.40.50.2000">
    <property type="entry name" value="Glycogen Phosphorylase B"/>
    <property type="match status" value="2"/>
</dbReference>
<dbReference type="PANTHER" id="PTHR45825">
    <property type="entry name" value="GRANULE-BOUND STARCH SYNTHASE 1, CHLOROPLASTIC/AMYLOPLASTIC"/>
    <property type="match status" value="1"/>
</dbReference>
<comment type="function">
    <text evidence="2 8">Synthesizes alpha-1,4-glucan chains using ADP-glucose.</text>
</comment>
<dbReference type="PANTHER" id="PTHR45825:SF11">
    <property type="entry name" value="ALPHA AMYLASE DOMAIN-CONTAINING PROTEIN"/>
    <property type="match status" value="1"/>
</dbReference>
<organism evidence="11 12">
    <name type="scientific">Paludisphaera borealis</name>
    <dbReference type="NCBI Taxonomy" id="1387353"/>
    <lineage>
        <taxon>Bacteria</taxon>
        <taxon>Pseudomonadati</taxon>
        <taxon>Planctomycetota</taxon>
        <taxon>Planctomycetia</taxon>
        <taxon>Isosphaerales</taxon>
        <taxon>Isosphaeraceae</taxon>
        <taxon>Paludisphaera</taxon>
    </lineage>
</organism>
<dbReference type="RefSeq" id="WP_076349764.1">
    <property type="nucleotide sequence ID" value="NZ_CP019082.1"/>
</dbReference>
<dbReference type="Pfam" id="PF00534">
    <property type="entry name" value="Glycos_transf_1"/>
    <property type="match status" value="1"/>
</dbReference>
<dbReference type="EMBL" id="CP019082">
    <property type="protein sequence ID" value="APW63425.1"/>
    <property type="molecule type" value="Genomic_DNA"/>
</dbReference>
<dbReference type="AlphaFoldDB" id="A0A1U7CWW6"/>
<evidence type="ECO:0000256" key="1">
    <source>
        <dbReference type="ARBA" id="ARBA00001478"/>
    </source>
</evidence>
<evidence type="ECO:0000256" key="7">
    <source>
        <dbReference type="ARBA" id="ARBA00023056"/>
    </source>
</evidence>
<evidence type="ECO:0000313" key="12">
    <source>
        <dbReference type="Proteomes" id="UP000186309"/>
    </source>
</evidence>
<feature type="binding site" evidence="8">
    <location>
        <position position="15"/>
    </location>
    <ligand>
        <name>ADP-alpha-D-glucose</name>
        <dbReference type="ChEBI" id="CHEBI:57498"/>
    </ligand>
</feature>
<name>A0A1U7CWW6_9BACT</name>
<keyword evidence="5 8" id="KW-0328">Glycosyltransferase</keyword>
<dbReference type="OrthoDB" id="9808590at2"/>
<evidence type="ECO:0000256" key="3">
    <source>
        <dbReference type="ARBA" id="ARBA00004964"/>
    </source>
</evidence>
<dbReference type="STRING" id="1387353.BSF38_04992"/>
<dbReference type="InterPro" id="IPR013534">
    <property type="entry name" value="Starch_synth_cat_dom"/>
</dbReference>
<evidence type="ECO:0000256" key="4">
    <source>
        <dbReference type="ARBA" id="ARBA00010281"/>
    </source>
</evidence>
<dbReference type="GO" id="GO:0004373">
    <property type="term" value="F:alpha-1,4-glucan glucosyltransferase (UDP-glucose donor) activity"/>
    <property type="evidence" value="ECO:0007669"/>
    <property type="project" value="InterPro"/>
</dbReference>
<dbReference type="GO" id="GO:0005978">
    <property type="term" value="P:glycogen biosynthetic process"/>
    <property type="evidence" value="ECO:0007669"/>
    <property type="project" value="UniProtKB-UniRule"/>
</dbReference>
<feature type="domain" description="Glycosyl transferase family 1" evidence="9">
    <location>
        <begin position="291"/>
        <end position="450"/>
    </location>
</feature>
<dbReference type="CDD" id="cd03791">
    <property type="entry name" value="GT5_Glycogen_synthase_DULL1-like"/>
    <property type="match status" value="1"/>
</dbReference>
<dbReference type="Proteomes" id="UP000186309">
    <property type="component" value="Chromosome"/>
</dbReference>
<feature type="domain" description="Starch synthase catalytic" evidence="10">
    <location>
        <begin position="2"/>
        <end position="243"/>
    </location>
</feature>
<dbReference type="GO" id="GO:0009011">
    <property type="term" value="F:alpha-1,4-glucan glucosyltransferase (ADP-glucose donor) activity"/>
    <property type="evidence" value="ECO:0007669"/>
    <property type="project" value="UniProtKB-UniRule"/>
</dbReference>
<comment type="similarity">
    <text evidence="4 8">Belongs to the glycosyltransferase 1 family. Bacterial/plant glycogen synthase subfamily.</text>
</comment>
<dbReference type="HAMAP" id="MF_00484">
    <property type="entry name" value="Glycogen_synth"/>
    <property type="match status" value="1"/>
</dbReference>
<keyword evidence="7 8" id="KW-0320">Glycogen biosynthesis</keyword>
<dbReference type="UniPathway" id="UPA00164"/>
<evidence type="ECO:0000256" key="8">
    <source>
        <dbReference type="HAMAP-Rule" id="MF_00484"/>
    </source>
</evidence>
<dbReference type="NCBIfam" id="NF001899">
    <property type="entry name" value="PRK00654.1-2"/>
    <property type="match status" value="1"/>
</dbReference>
<protein>
    <recommendedName>
        <fullName evidence="8">Glycogen synthase</fullName>
        <ecNumber evidence="8">2.4.1.21</ecNumber>
    </recommendedName>
    <alternativeName>
        <fullName evidence="8">Starch [bacterial glycogen] synthase</fullName>
    </alternativeName>
</protein>
<dbReference type="SUPFAM" id="SSF53756">
    <property type="entry name" value="UDP-Glycosyltransferase/glycogen phosphorylase"/>
    <property type="match status" value="1"/>
</dbReference>
<keyword evidence="6 8" id="KW-0808">Transferase</keyword>
<dbReference type="EC" id="2.4.1.21" evidence="8"/>
<dbReference type="NCBIfam" id="TIGR02095">
    <property type="entry name" value="glgA"/>
    <property type="match status" value="1"/>
</dbReference>
<evidence type="ECO:0000256" key="6">
    <source>
        <dbReference type="ARBA" id="ARBA00022679"/>
    </source>
</evidence>
<evidence type="ECO:0000256" key="5">
    <source>
        <dbReference type="ARBA" id="ARBA00022676"/>
    </source>
</evidence>
<gene>
    <name evidence="8" type="primary">glgA</name>
    <name evidence="11" type="ORF">BSF38_04992</name>
</gene>
<evidence type="ECO:0000256" key="2">
    <source>
        <dbReference type="ARBA" id="ARBA00002764"/>
    </source>
</evidence>
<dbReference type="Pfam" id="PF08323">
    <property type="entry name" value="Glyco_transf_5"/>
    <property type="match status" value="1"/>
</dbReference>
<keyword evidence="12" id="KW-1185">Reference proteome</keyword>
<dbReference type="InterPro" id="IPR001296">
    <property type="entry name" value="Glyco_trans_1"/>
</dbReference>
<reference evidence="12" key="1">
    <citation type="submission" date="2016-12" db="EMBL/GenBank/DDBJ databases">
        <title>Comparative genomics of four Isosphaeraceae planctomycetes: a common pool of plasmids and glycoside hydrolase genes.</title>
        <authorList>
            <person name="Ivanova A."/>
        </authorList>
    </citation>
    <scope>NUCLEOTIDE SEQUENCE [LARGE SCALE GENOMIC DNA]</scope>
    <source>
        <strain evidence="12">PX4</strain>
    </source>
</reference>
<dbReference type="InterPro" id="IPR011835">
    <property type="entry name" value="GS/SS"/>
</dbReference>
<sequence length="503" mass="56074">MNIVFLASEGVPFAKTGGLADVAGALPRAVAALGHQTSLFLPCYRRVWDAKPDLVGTGLTLQIPVGSQVVEGHVYESRLPGSNVPVYLIDQPSYFDREGLYQHLGKDFGDNCERFVFFQRAVLEAVLALGLRPDVFHCNDWQTGLIPVYLKTLYRRYPELASAGTLLTIHNLAYQGLFWHWDMPITGLDWSLFHHRALEFHGHLSFMKAGLVFADKLSTVSPTYAREIQTPRQGAGLDGLLRERRGDLRGIVNGIDVQAWTPRHEPMLAAPYDLETVEHGKAVNKAWLQNRAGLPVRPDVPLFAQIGRLDPQKGWDLLAETADRFLEHDVQLIVLGTGHPKYHQLLEGLANRYPDKVWAYLGFSDELAHQIEAGADVFLMPSLFEPCGLNQLYSLAHGTVPVVHATGGLVDTVVDLNPETFADGRATGFVFNEPTASSLWATLNRVLSTWTDPPTWRQLVRRGMESDWSWSHSAREYVEIYDEIQQRLHPDASQSSVKAAAVA</sequence>
<accession>A0A1U7CWW6</accession>
<evidence type="ECO:0000313" key="11">
    <source>
        <dbReference type="EMBL" id="APW63425.1"/>
    </source>
</evidence>
<dbReference type="KEGG" id="pbor:BSF38_04992"/>
<comment type="catalytic activity">
    <reaction evidence="1 8">
        <text>[(1-&gt;4)-alpha-D-glucosyl](n) + ADP-alpha-D-glucose = [(1-&gt;4)-alpha-D-glucosyl](n+1) + ADP + H(+)</text>
        <dbReference type="Rhea" id="RHEA:18189"/>
        <dbReference type="Rhea" id="RHEA-COMP:9584"/>
        <dbReference type="Rhea" id="RHEA-COMP:9587"/>
        <dbReference type="ChEBI" id="CHEBI:15378"/>
        <dbReference type="ChEBI" id="CHEBI:15444"/>
        <dbReference type="ChEBI" id="CHEBI:57498"/>
        <dbReference type="ChEBI" id="CHEBI:456216"/>
        <dbReference type="EC" id="2.4.1.21"/>
    </reaction>
</comment>